<evidence type="ECO:0000259" key="12">
    <source>
        <dbReference type="Pfam" id="PF01225"/>
    </source>
</evidence>
<feature type="domain" description="Mur ligase C-terminal" evidence="13">
    <location>
        <begin position="322"/>
        <end position="448"/>
    </location>
</feature>
<comment type="similarity">
    <text evidence="10">Belongs to the MurCDEF family. MurF subfamily.</text>
</comment>
<evidence type="ECO:0000256" key="6">
    <source>
        <dbReference type="ARBA" id="ARBA00022960"/>
    </source>
</evidence>
<dbReference type="NCBIfam" id="TIGR01143">
    <property type="entry name" value="murF"/>
    <property type="match status" value="1"/>
</dbReference>
<dbReference type="PANTHER" id="PTHR43024:SF1">
    <property type="entry name" value="UDP-N-ACETYLMURAMOYL-TRIPEPTIDE--D-ALANYL-D-ALANINE LIGASE"/>
    <property type="match status" value="1"/>
</dbReference>
<dbReference type="Proteomes" id="UP000621500">
    <property type="component" value="Unassembled WGS sequence"/>
</dbReference>
<evidence type="ECO:0000256" key="9">
    <source>
        <dbReference type="ARBA" id="ARBA00023316"/>
    </source>
</evidence>
<comment type="function">
    <text evidence="10 11">Involved in cell wall formation. Catalyzes the final step in the synthesis of UDP-N-acetylmuramoyl-pentapeptide, the precursor of murein.</text>
</comment>
<feature type="domain" description="Mur ligase central" evidence="14">
    <location>
        <begin position="109"/>
        <end position="299"/>
    </location>
</feature>
<comment type="caution">
    <text evidence="15">The sequence shown here is derived from an EMBL/GenBank/DDBJ whole genome shotgun (WGS) entry which is preliminary data.</text>
</comment>
<sequence length="468" mass="47570">MLALTIQEIATVVGGTVHDAVDPSAVTVTAPVVFDSRKVEPGGLFVALPGERVDGHDYAAAAVEAGAVGVLASRPVGVPAIVVADVPAAYGRLARAVVDRLTDTTVIGVTGSVGKTSTKDVLSQVLAAFGPTVANRGSNNNELGLPYTVSRATEDTCYLVLEMGARGIGHLTYLTGVAPPKVGVVTRVGAAHLGEFGSVDNIVIAKGELVEALPARYDGGVAVLNADDPLVVGMASRTRARVVTYGLADGADVRAEDVAVDGQGRPGFRLVFDGERAEVRLRLYGSHQVSNALAAAAVALGLGHPVGAVAEALSRADALSPGRMQVSTRADGVTVINDAYNASPDAMRAALQALADMAAPHGRRAVAVLGEMAELGEHSAQTHREIGERVAQVGVDWLVAIGGPDAGQYAEAASAGGVPVERVPDVASALGTVRAGLRAGDVVLVKAANSVGLQELARQLTEPDAVTA</sequence>
<dbReference type="Pfam" id="PF02875">
    <property type="entry name" value="Mur_ligase_C"/>
    <property type="match status" value="1"/>
</dbReference>
<evidence type="ECO:0000313" key="15">
    <source>
        <dbReference type="EMBL" id="GIG99471.1"/>
    </source>
</evidence>
<evidence type="ECO:0000259" key="14">
    <source>
        <dbReference type="Pfam" id="PF08245"/>
    </source>
</evidence>
<dbReference type="PANTHER" id="PTHR43024">
    <property type="entry name" value="UDP-N-ACETYLMURAMOYL-TRIPEPTIDE--D-ALANYL-D-ALANINE LIGASE"/>
    <property type="match status" value="1"/>
</dbReference>
<dbReference type="InterPro" id="IPR000713">
    <property type="entry name" value="Mur_ligase_N"/>
</dbReference>
<dbReference type="Gene3D" id="3.40.1390.10">
    <property type="entry name" value="MurE/MurF, N-terminal domain"/>
    <property type="match status" value="1"/>
</dbReference>
<dbReference type="Gene3D" id="3.40.1190.10">
    <property type="entry name" value="Mur-like, catalytic domain"/>
    <property type="match status" value="1"/>
</dbReference>
<keyword evidence="16" id="KW-1185">Reference proteome</keyword>
<keyword evidence="8 10" id="KW-0131">Cell cycle</keyword>
<dbReference type="RefSeq" id="WP_239313358.1">
    <property type="nucleotide sequence ID" value="NZ_BAAAZQ010000014.1"/>
</dbReference>
<accession>A0ABQ4EXW1</accession>
<keyword evidence="5 10" id="KW-0067">ATP-binding</keyword>
<dbReference type="Pfam" id="PF01225">
    <property type="entry name" value="Mur_ligase"/>
    <property type="match status" value="1"/>
</dbReference>
<keyword evidence="4 10" id="KW-0547">Nucleotide-binding</keyword>
<evidence type="ECO:0000313" key="16">
    <source>
        <dbReference type="Proteomes" id="UP000621500"/>
    </source>
</evidence>
<protein>
    <recommendedName>
        <fullName evidence="10 11">UDP-N-acetylmuramoyl-tripeptide--D-alanyl-D-alanine ligase</fullName>
        <ecNumber evidence="10 11">6.3.2.10</ecNumber>
    </recommendedName>
    <alternativeName>
        <fullName evidence="10">D-alanyl-D-alanine-adding enzyme</fullName>
    </alternativeName>
</protein>
<evidence type="ECO:0000256" key="4">
    <source>
        <dbReference type="ARBA" id="ARBA00022741"/>
    </source>
</evidence>
<dbReference type="InterPro" id="IPR004101">
    <property type="entry name" value="Mur_ligase_C"/>
</dbReference>
<proteinExistence type="inferred from homology"/>
<dbReference type="InterPro" id="IPR005863">
    <property type="entry name" value="UDP-N-AcMur_synth"/>
</dbReference>
<gene>
    <name evidence="15" type="primary">murF_2</name>
    <name evidence="10" type="synonym">murF</name>
    <name evidence="15" type="ORF">Pma05_60440</name>
</gene>
<reference evidence="15 16" key="1">
    <citation type="submission" date="2021-01" db="EMBL/GenBank/DDBJ databases">
        <title>Whole genome shotgun sequence of Plantactinospora mayteni NBRC 109088.</title>
        <authorList>
            <person name="Komaki H."/>
            <person name="Tamura T."/>
        </authorList>
    </citation>
    <scope>NUCLEOTIDE SEQUENCE [LARGE SCALE GENOMIC DNA]</scope>
    <source>
        <strain evidence="15 16">NBRC 109088</strain>
    </source>
</reference>
<dbReference type="Gene3D" id="3.90.190.20">
    <property type="entry name" value="Mur ligase, C-terminal domain"/>
    <property type="match status" value="1"/>
</dbReference>
<dbReference type="SUPFAM" id="SSF63418">
    <property type="entry name" value="MurE/MurF N-terminal domain"/>
    <property type="match status" value="1"/>
</dbReference>
<dbReference type="EC" id="6.3.2.10" evidence="10 11"/>
<feature type="binding site" evidence="10">
    <location>
        <begin position="111"/>
        <end position="117"/>
    </location>
    <ligand>
        <name>ATP</name>
        <dbReference type="ChEBI" id="CHEBI:30616"/>
    </ligand>
</feature>
<comment type="catalytic activity">
    <reaction evidence="10 11">
        <text>D-alanyl-D-alanine + UDP-N-acetyl-alpha-D-muramoyl-L-alanyl-gamma-D-glutamyl-meso-2,6-diaminopimelate + ATP = UDP-N-acetyl-alpha-D-muramoyl-L-alanyl-gamma-D-glutamyl-meso-2,6-diaminopimeloyl-D-alanyl-D-alanine + ADP + phosphate + H(+)</text>
        <dbReference type="Rhea" id="RHEA:28374"/>
        <dbReference type="ChEBI" id="CHEBI:15378"/>
        <dbReference type="ChEBI" id="CHEBI:30616"/>
        <dbReference type="ChEBI" id="CHEBI:43474"/>
        <dbReference type="ChEBI" id="CHEBI:57822"/>
        <dbReference type="ChEBI" id="CHEBI:61386"/>
        <dbReference type="ChEBI" id="CHEBI:83905"/>
        <dbReference type="ChEBI" id="CHEBI:456216"/>
        <dbReference type="EC" id="6.3.2.10"/>
    </reaction>
</comment>
<evidence type="ECO:0000256" key="3">
    <source>
        <dbReference type="ARBA" id="ARBA00022618"/>
    </source>
</evidence>
<keyword evidence="6 10" id="KW-0133">Cell shape</keyword>
<dbReference type="SUPFAM" id="SSF53623">
    <property type="entry name" value="MurD-like peptide ligases, catalytic domain"/>
    <property type="match status" value="1"/>
</dbReference>
<evidence type="ECO:0000256" key="7">
    <source>
        <dbReference type="ARBA" id="ARBA00022984"/>
    </source>
</evidence>
<organism evidence="15 16">
    <name type="scientific">Plantactinospora mayteni</name>
    <dbReference type="NCBI Taxonomy" id="566021"/>
    <lineage>
        <taxon>Bacteria</taxon>
        <taxon>Bacillati</taxon>
        <taxon>Actinomycetota</taxon>
        <taxon>Actinomycetes</taxon>
        <taxon>Micromonosporales</taxon>
        <taxon>Micromonosporaceae</taxon>
        <taxon>Plantactinospora</taxon>
    </lineage>
</organism>
<feature type="domain" description="Mur ligase N-terminal catalytic" evidence="12">
    <location>
        <begin position="34"/>
        <end position="88"/>
    </location>
</feature>
<evidence type="ECO:0000256" key="8">
    <source>
        <dbReference type="ARBA" id="ARBA00023306"/>
    </source>
</evidence>
<evidence type="ECO:0000256" key="11">
    <source>
        <dbReference type="RuleBase" id="RU004136"/>
    </source>
</evidence>
<name>A0ABQ4EXW1_9ACTN</name>
<dbReference type="EMBL" id="BONX01000045">
    <property type="protein sequence ID" value="GIG99471.1"/>
    <property type="molecule type" value="Genomic_DNA"/>
</dbReference>
<evidence type="ECO:0000256" key="5">
    <source>
        <dbReference type="ARBA" id="ARBA00022840"/>
    </source>
</evidence>
<comment type="pathway">
    <text evidence="10 11">Cell wall biogenesis; peptidoglycan biosynthesis.</text>
</comment>
<evidence type="ECO:0000256" key="1">
    <source>
        <dbReference type="ARBA" id="ARBA00022490"/>
    </source>
</evidence>
<keyword evidence="7 10" id="KW-0573">Peptidoglycan synthesis</keyword>
<keyword evidence="3 10" id="KW-0132">Cell division</keyword>
<dbReference type="InterPro" id="IPR036565">
    <property type="entry name" value="Mur-like_cat_sf"/>
</dbReference>
<dbReference type="InterPro" id="IPR051046">
    <property type="entry name" value="MurCDEF_CellWall_CoF430Synth"/>
</dbReference>
<dbReference type="InterPro" id="IPR035911">
    <property type="entry name" value="MurE/MurF_N"/>
</dbReference>
<evidence type="ECO:0000259" key="13">
    <source>
        <dbReference type="Pfam" id="PF02875"/>
    </source>
</evidence>
<dbReference type="InterPro" id="IPR013221">
    <property type="entry name" value="Mur_ligase_cen"/>
</dbReference>
<evidence type="ECO:0000256" key="10">
    <source>
        <dbReference type="HAMAP-Rule" id="MF_02019"/>
    </source>
</evidence>
<dbReference type="SUPFAM" id="SSF53244">
    <property type="entry name" value="MurD-like peptide ligases, peptide-binding domain"/>
    <property type="match status" value="1"/>
</dbReference>
<keyword evidence="1 10" id="KW-0963">Cytoplasm</keyword>
<evidence type="ECO:0000256" key="2">
    <source>
        <dbReference type="ARBA" id="ARBA00022598"/>
    </source>
</evidence>
<comment type="subcellular location">
    <subcellularLocation>
        <location evidence="10 11">Cytoplasm</location>
    </subcellularLocation>
</comment>
<dbReference type="InterPro" id="IPR036615">
    <property type="entry name" value="Mur_ligase_C_dom_sf"/>
</dbReference>
<keyword evidence="2 10" id="KW-0436">Ligase</keyword>
<keyword evidence="9 10" id="KW-0961">Cell wall biogenesis/degradation</keyword>
<dbReference type="Pfam" id="PF08245">
    <property type="entry name" value="Mur_ligase_M"/>
    <property type="match status" value="1"/>
</dbReference>
<dbReference type="HAMAP" id="MF_02019">
    <property type="entry name" value="MurF"/>
    <property type="match status" value="1"/>
</dbReference>
<dbReference type="GO" id="GO:0016874">
    <property type="term" value="F:ligase activity"/>
    <property type="evidence" value="ECO:0007669"/>
    <property type="project" value="UniProtKB-KW"/>
</dbReference>